<organism evidence="3 4">
    <name type="scientific">Ephemerocybe angulata</name>
    <dbReference type="NCBI Taxonomy" id="980116"/>
    <lineage>
        <taxon>Eukaryota</taxon>
        <taxon>Fungi</taxon>
        <taxon>Dikarya</taxon>
        <taxon>Basidiomycota</taxon>
        <taxon>Agaricomycotina</taxon>
        <taxon>Agaricomycetes</taxon>
        <taxon>Agaricomycetidae</taxon>
        <taxon>Agaricales</taxon>
        <taxon>Agaricineae</taxon>
        <taxon>Psathyrellaceae</taxon>
        <taxon>Ephemerocybe</taxon>
    </lineage>
</organism>
<evidence type="ECO:0000256" key="1">
    <source>
        <dbReference type="SAM" id="Coils"/>
    </source>
</evidence>
<comment type="caution">
    <text evidence="3">The sequence shown here is derived from an EMBL/GenBank/DDBJ whole genome shotgun (WGS) entry which is preliminary data.</text>
</comment>
<dbReference type="AlphaFoldDB" id="A0A8H6M8H2"/>
<name>A0A8H6M8H2_9AGAR</name>
<evidence type="ECO:0000256" key="2">
    <source>
        <dbReference type="SAM" id="MobiDB-lite"/>
    </source>
</evidence>
<gene>
    <name evidence="3" type="ORF">DFP72DRAFT_1044604</name>
</gene>
<proteinExistence type="predicted"/>
<sequence length="563" mass="62557">MFNGEPEQLLYEDQTQEELYFQFRALFERVEELEQKQGDDDQRLRAEERETHCRELEGEVGRVELQAEEKLQETRGEMMDNLIRSMDELNEEFKAKLNTMSFSILQLQHKRHRTRAGHDEGEDGYEGDGSQSEDTGRRDYRFHPYAQARAGASRMNKIEQIDETGPAIKLLEKGPMLFSEHFRLFSSTTPESPPGMSMLPHMYLNRHRANSAGARRNHHRSADRNPETLVFPNRQAENGGGDDDDNAEEDSDMALEQLQNVTVFLSSRVGALERSTRRRIRALTTQLATLEVTQKELKERIAVQAMSIRVSDLERAAKELQDEIQMHDLKAKVAALEASVVELQGSLDRPGGTVETTDEAAMQQVQGPGDFEDVTEAKIGELAARVDQERNRIVAAEENVGMLLEATRKRHHISLDLSGPGFGVPLVLDDAAVLLRTPSPELHEHAPQGAGDSVDQRGRGPSGSAGNSSLGGLAGTSGSLHHSPQLTPPTPSRHTPAPSASSRPQTRRLHPAVTSAAASVYLPPSRPALRATRLSLRYMAVEVGGLQRILERCLGLREGGWEV</sequence>
<dbReference type="EMBL" id="JACGCI010000024">
    <property type="protein sequence ID" value="KAF6756859.1"/>
    <property type="molecule type" value="Genomic_DNA"/>
</dbReference>
<feature type="coiled-coil region" evidence="1">
    <location>
        <begin position="280"/>
        <end position="346"/>
    </location>
</feature>
<feature type="compositionally biased region" description="Basic residues" evidence="2">
    <location>
        <begin position="210"/>
        <end position="219"/>
    </location>
</feature>
<evidence type="ECO:0000313" key="4">
    <source>
        <dbReference type="Proteomes" id="UP000521943"/>
    </source>
</evidence>
<reference evidence="3 4" key="1">
    <citation type="submission" date="2020-07" db="EMBL/GenBank/DDBJ databases">
        <title>Comparative genomics of pyrophilous fungi reveals a link between fire events and developmental genes.</title>
        <authorList>
            <consortium name="DOE Joint Genome Institute"/>
            <person name="Steindorff A.S."/>
            <person name="Carver A."/>
            <person name="Calhoun S."/>
            <person name="Stillman K."/>
            <person name="Liu H."/>
            <person name="Lipzen A."/>
            <person name="Pangilinan J."/>
            <person name="Labutti K."/>
            <person name="Bruns T.D."/>
            <person name="Grigoriev I.V."/>
        </authorList>
    </citation>
    <scope>NUCLEOTIDE SEQUENCE [LARGE SCALE GENOMIC DNA]</scope>
    <source>
        <strain evidence="3 4">CBS 144469</strain>
    </source>
</reference>
<feature type="region of interest" description="Disordered" evidence="2">
    <location>
        <begin position="113"/>
        <end position="139"/>
    </location>
</feature>
<keyword evidence="1" id="KW-0175">Coiled coil</keyword>
<accession>A0A8H6M8H2</accession>
<dbReference type="Proteomes" id="UP000521943">
    <property type="component" value="Unassembled WGS sequence"/>
</dbReference>
<feature type="region of interest" description="Disordered" evidence="2">
    <location>
        <begin position="440"/>
        <end position="512"/>
    </location>
</feature>
<keyword evidence="4" id="KW-1185">Reference proteome</keyword>
<evidence type="ECO:0000313" key="3">
    <source>
        <dbReference type="EMBL" id="KAF6756859.1"/>
    </source>
</evidence>
<feature type="compositionally biased region" description="Low complexity" evidence="2">
    <location>
        <begin position="462"/>
        <end position="483"/>
    </location>
</feature>
<protein>
    <submittedName>
        <fullName evidence="3">Uncharacterized protein</fullName>
    </submittedName>
</protein>
<feature type="coiled-coil region" evidence="1">
    <location>
        <begin position="30"/>
        <end position="99"/>
    </location>
</feature>
<feature type="region of interest" description="Disordered" evidence="2">
    <location>
        <begin position="210"/>
        <end position="248"/>
    </location>
</feature>